<accession>A0A4C1VC72</accession>
<organism evidence="1 2">
    <name type="scientific">Eumeta variegata</name>
    <name type="common">Bagworm moth</name>
    <name type="synonym">Eumeta japonica</name>
    <dbReference type="NCBI Taxonomy" id="151549"/>
    <lineage>
        <taxon>Eukaryota</taxon>
        <taxon>Metazoa</taxon>
        <taxon>Ecdysozoa</taxon>
        <taxon>Arthropoda</taxon>
        <taxon>Hexapoda</taxon>
        <taxon>Insecta</taxon>
        <taxon>Pterygota</taxon>
        <taxon>Neoptera</taxon>
        <taxon>Endopterygota</taxon>
        <taxon>Lepidoptera</taxon>
        <taxon>Glossata</taxon>
        <taxon>Ditrysia</taxon>
        <taxon>Tineoidea</taxon>
        <taxon>Psychidae</taxon>
        <taxon>Oiketicinae</taxon>
        <taxon>Eumeta</taxon>
    </lineage>
</organism>
<dbReference type="AlphaFoldDB" id="A0A4C1VC72"/>
<dbReference type="Proteomes" id="UP000299102">
    <property type="component" value="Unassembled WGS sequence"/>
</dbReference>
<dbReference type="EMBL" id="BGZK01000311">
    <property type="protein sequence ID" value="GBP35867.1"/>
    <property type="molecule type" value="Genomic_DNA"/>
</dbReference>
<name>A0A4C1VC72_EUMVA</name>
<sequence length="96" mass="10549">MIFHISTHDVAVFARRTRGTVDGREDVTAPGGINCVAIRYCRPFFQLRFPLHIQPALLKTYCPCGSADASPSLLPSAPKCSRKEVRGLDSMTAPPY</sequence>
<gene>
    <name evidence="1" type="ORF">EVAR_23116_1</name>
</gene>
<reference evidence="1 2" key="1">
    <citation type="journal article" date="2019" name="Commun. Biol.">
        <title>The bagworm genome reveals a unique fibroin gene that provides high tensile strength.</title>
        <authorList>
            <person name="Kono N."/>
            <person name="Nakamura H."/>
            <person name="Ohtoshi R."/>
            <person name="Tomita M."/>
            <person name="Numata K."/>
            <person name="Arakawa K."/>
        </authorList>
    </citation>
    <scope>NUCLEOTIDE SEQUENCE [LARGE SCALE GENOMIC DNA]</scope>
</reference>
<proteinExistence type="predicted"/>
<evidence type="ECO:0000313" key="2">
    <source>
        <dbReference type="Proteomes" id="UP000299102"/>
    </source>
</evidence>
<keyword evidence="2" id="KW-1185">Reference proteome</keyword>
<evidence type="ECO:0000313" key="1">
    <source>
        <dbReference type="EMBL" id="GBP35867.1"/>
    </source>
</evidence>
<protein>
    <submittedName>
        <fullName evidence="1">Uncharacterized protein</fullName>
    </submittedName>
</protein>
<comment type="caution">
    <text evidence="1">The sequence shown here is derived from an EMBL/GenBank/DDBJ whole genome shotgun (WGS) entry which is preliminary data.</text>
</comment>